<keyword evidence="1" id="KW-0472">Membrane</keyword>
<keyword evidence="1" id="KW-1133">Transmembrane helix</keyword>
<gene>
    <name evidence="2" type="ORF">DW352_14140</name>
</gene>
<protein>
    <submittedName>
        <fullName evidence="2">Uncharacterized protein</fullName>
    </submittedName>
</protein>
<dbReference type="Proteomes" id="UP000254889">
    <property type="component" value="Chromosome"/>
</dbReference>
<feature type="transmembrane region" description="Helical" evidence="1">
    <location>
        <begin position="96"/>
        <end position="116"/>
    </location>
</feature>
<keyword evidence="1" id="KW-0812">Transmembrane</keyword>
<feature type="transmembrane region" description="Helical" evidence="1">
    <location>
        <begin position="38"/>
        <end position="57"/>
    </location>
</feature>
<name>A0A345ZXA8_9HYPH</name>
<accession>A0A345ZXA8</accession>
<organism evidence="2 3">
    <name type="scientific">Pseudolabrys taiwanensis</name>
    <dbReference type="NCBI Taxonomy" id="331696"/>
    <lineage>
        <taxon>Bacteria</taxon>
        <taxon>Pseudomonadati</taxon>
        <taxon>Pseudomonadota</taxon>
        <taxon>Alphaproteobacteria</taxon>
        <taxon>Hyphomicrobiales</taxon>
        <taxon>Xanthobacteraceae</taxon>
        <taxon>Pseudolabrys</taxon>
    </lineage>
</organism>
<evidence type="ECO:0000313" key="2">
    <source>
        <dbReference type="EMBL" id="AXK81555.1"/>
    </source>
</evidence>
<evidence type="ECO:0000313" key="3">
    <source>
        <dbReference type="Proteomes" id="UP000254889"/>
    </source>
</evidence>
<feature type="transmembrane region" description="Helical" evidence="1">
    <location>
        <begin position="63"/>
        <end position="84"/>
    </location>
</feature>
<keyword evidence="3" id="KW-1185">Reference proteome</keyword>
<evidence type="ECO:0000256" key="1">
    <source>
        <dbReference type="SAM" id="Phobius"/>
    </source>
</evidence>
<dbReference type="KEGG" id="ptaw:DW352_14140"/>
<reference evidence="2 3" key="1">
    <citation type="submission" date="2018-07" db="EMBL/GenBank/DDBJ databases">
        <authorList>
            <person name="Quirk P.G."/>
            <person name="Krulwich T.A."/>
        </authorList>
    </citation>
    <scope>NUCLEOTIDE SEQUENCE [LARGE SCALE GENOMIC DNA]</scope>
    <source>
        <strain evidence="2 3">CC-BB4</strain>
    </source>
</reference>
<sequence length="122" mass="13825">MKTLGYFMREYMTDGEERASPILSPRETDWEKNDADRMVVPVAGLAWIVMGIAAYVWPEHFRAWASFANEIGAGFTIIGLLLLVGNVAPRIIARQVLRLAPWFLFFVLFVEIWLVGPAKTPL</sequence>
<dbReference type="RefSeq" id="WP_115691934.1">
    <property type="nucleotide sequence ID" value="NZ_CP031417.1"/>
</dbReference>
<dbReference type="EMBL" id="CP031417">
    <property type="protein sequence ID" value="AXK81555.1"/>
    <property type="molecule type" value="Genomic_DNA"/>
</dbReference>
<proteinExistence type="predicted"/>
<dbReference type="AlphaFoldDB" id="A0A345ZXA8"/>